<feature type="domain" description="DNA topoisomerase I eukaryotic-type" evidence="9">
    <location>
        <begin position="151"/>
        <end position="496"/>
    </location>
</feature>
<dbReference type="Pfam" id="PF14370">
    <property type="entry name" value="Topo_C_assoc"/>
    <property type="match status" value="1"/>
</dbReference>
<dbReference type="PANTHER" id="PTHR10290:SF3">
    <property type="entry name" value="DNA TOPOISOMERASE 1"/>
    <property type="match status" value="1"/>
</dbReference>
<dbReference type="InterPro" id="IPR013500">
    <property type="entry name" value="TopoI_cat_euk"/>
</dbReference>
<dbReference type="Gene3D" id="1.10.10.41">
    <property type="entry name" value="Yeast DNA topoisomerase - domain 1"/>
    <property type="match status" value="1"/>
</dbReference>
<evidence type="ECO:0000256" key="3">
    <source>
        <dbReference type="ARBA" id="ARBA00012891"/>
    </source>
</evidence>
<dbReference type="InterPro" id="IPR013499">
    <property type="entry name" value="TopoI_euk"/>
</dbReference>
<dbReference type="EC" id="5.6.2.1" evidence="3"/>
<dbReference type="Gene3D" id="2.170.11.10">
    <property type="entry name" value="DNA Topoisomerase I, domain 2"/>
    <property type="match status" value="1"/>
</dbReference>
<evidence type="ECO:0000259" key="9">
    <source>
        <dbReference type="SMART" id="SM00435"/>
    </source>
</evidence>
<dbReference type="SUPFAM" id="SSF56349">
    <property type="entry name" value="DNA breaking-rejoining enzymes"/>
    <property type="match status" value="1"/>
</dbReference>
<keyword evidence="5" id="KW-0799">Topoisomerase</keyword>
<dbReference type="Proteomes" id="UP000240381">
    <property type="component" value="Unassembled WGS sequence"/>
</dbReference>
<dbReference type="InterPro" id="IPR008336">
    <property type="entry name" value="TopoI_DNA-bd_euk"/>
</dbReference>
<evidence type="ECO:0000256" key="4">
    <source>
        <dbReference type="ARBA" id="ARBA00019632"/>
    </source>
</evidence>
<sequence>MKQNNYVRQKKYWDSFVHNGVCFPPPYDYKGLEIIVHGKRYKLSPVAEEMAWAWVKIMNTEKVKDEVFRSNFMKDFSKHLPKEIRNVDISQIDFSEVRKAYLKEKIRLKRNKKLSKQRKKEKEKLRKMYGFAYVDGRKVRISNWMVEPPGIFMGRGNHPLRGRWKPRIEPRDVTLNLSKDAKIPEGDWGEVVHDPSGMWVARWKDKLTGKIKYVWLHETSHIRQHKDKEKYDKALKLAKKIQVVRKRILKALRSRDFETRKIATACYLIDKLGLRVGDEKDPDEADTVGATTLRVEHVKITERAIEFKFLGKDSVEWHKSIKLDDADPHFVKNMLELIRGKKQGEQIFDTVSSTSVNKFLSKCAKGLTAKVFRTYHATRVVWEYLLNSDGKTKRANLETKKYIAKLANLEAAKFCNHKRTTPKSYRSSVKKKLEKLRELLEKKPKSKKAERKVKQRIKKLKLEIELLKKTKDYNLATSLKNYIDPRVYKAWAEHVGIDWHELYPKSLQKKFAWVSKAKVSWENFPLNNVEKQALKNSL</sequence>
<dbReference type="Gene3D" id="1.10.132.10">
    <property type="match status" value="1"/>
</dbReference>
<dbReference type="PRINTS" id="PR00416">
    <property type="entry name" value="EUTPISMRASEI"/>
</dbReference>
<evidence type="ECO:0000313" key="11">
    <source>
        <dbReference type="Proteomes" id="UP000240381"/>
    </source>
</evidence>
<keyword evidence="6" id="KW-0238">DNA-binding</keyword>
<dbReference type="InterPro" id="IPR014711">
    <property type="entry name" value="TopoI_cat_a-hlx-sub_euk"/>
</dbReference>
<dbReference type="SMART" id="SM00435">
    <property type="entry name" value="TOPEUc"/>
    <property type="match status" value="1"/>
</dbReference>
<dbReference type="EMBL" id="NEXM01000037">
    <property type="protein sequence ID" value="PSN98226.1"/>
    <property type="molecule type" value="Genomic_DNA"/>
</dbReference>
<organism evidence="10 11">
    <name type="scientific">Candidatus Marsarchaeota G2 archaeon ECH_B_SAG-F08</name>
    <dbReference type="NCBI Taxonomy" id="1978165"/>
    <lineage>
        <taxon>Archaea</taxon>
        <taxon>Candidatus Marsarchaeota</taxon>
        <taxon>Candidatus Marsarchaeota group 2</taxon>
    </lineage>
</organism>
<dbReference type="InterPro" id="IPR025834">
    <property type="entry name" value="TopoI_C_dom"/>
</dbReference>
<comment type="catalytic activity">
    <reaction evidence="1">
        <text>ATP-independent breakage of single-stranded DNA, followed by passage and rejoining.</text>
        <dbReference type="EC" id="5.6.2.1"/>
    </reaction>
</comment>
<evidence type="ECO:0000256" key="2">
    <source>
        <dbReference type="ARBA" id="ARBA00006645"/>
    </source>
</evidence>
<dbReference type="GO" id="GO:0003677">
    <property type="term" value="F:DNA binding"/>
    <property type="evidence" value="ECO:0007669"/>
    <property type="project" value="UniProtKB-KW"/>
</dbReference>
<dbReference type="InterPro" id="IPR036202">
    <property type="entry name" value="TopoI_DNA-bd_euk_N_sf"/>
</dbReference>
<gene>
    <name evidence="10" type="ORF">B9Q11_02585</name>
</gene>
<evidence type="ECO:0000313" key="10">
    <source>
        <dbReference type="EMBL" id="PSN98226.1"/>
    </source>
</evidence>
<evidence type="ECO:0000256" key="7">
    <source>
        <dbReference type="ARBA" id="ARBA00023235"/>
    </source>
</evidence>
<dbReference type="InterPro" id="IPR001631">
    <property type="entry name" value="TopoI"/>
</dbReference>
<dbReference type="InterPro" id="IPR014727">
    <property type="entry name" value="TopoI_cat_a/b-sub_euk"/>
</dbReference>
<accession>A0A2R6BHX5</accession>
<dbReference type="AlphaFoldDB" id="A0A2R6BHX5"/>
<comment type="similarity">
    <text evidence="2">Belongs to the type IB topoisomerase family.</text>
</comment>
<dbReference type="Pfam" id="PF01028">
    <property type="entry name" value="Topoisom_I"/>
    <property type="match status" value="1"/>
</dbReference>
<dbReference type="InterPro" id="IPR013030">
    <property type="entry name" value="DNA_topo_DNA_db_N_dom2"/>
</dbReference>
<keyword evidence="7" id="KW-0413">Isomerase</keyword>
<dbReference type="InterPro" id="IPR011010">
    <property type="entry name" value="DNA_brk_join_enz"/>
</dbReference>
<dbReference type="GO" id="GO:0003917">
    <property type="term" value="F:DNA topoisomerase type I (single strand cut, ATP-independent) activity"/>
    <property type="evidence" value="ECO:0007669"/>
    <property type="project" value="UniProtKB-EC"/>
</dbReference>
<dbReference type="SUPFAM" id="SSF56741">
    <property type="entry name" value="Eukaryotic DNA topoisomerase I, N-terminal DNA-binding fragment"/>
    <property type="match status" value="1"/>
</dbReference>
<dbReference type="InterPro" id="IPR013034">
    <property type="entry name" value="DNA_topo_DNA_db_N_dom1"/>
</dbReference>
<dbReference type="GO" id="GO:0006265">
    <property type="term" value="P:DNA topological change"/>
    <property type="evidence" value="ECO:0007669"/>
    <property type="project" value="InterPro"/>
</dbReference>
<dbReference type="Pfam" id="PF02919">
    <property type="entry name" value="Topoisom_I_N"/>
    <property type="match status" value="1"/>
</dbReference>
<dbReference type="GO" id="GO:0005694">
    <property type="term" value="C:chromosome"/>
    <property type="evidence" value="ECO:0007669"/>
    <property type="project" value="InterPro"/>
</dbReference>
<evidence type="ECO:0000256" key="1">
    <source>
        <dbReference type="ARBA" id="ARBA00000213"/>
    </source>
</evidence>
<proteinExistence type="inferred from homology"/>
<dbReference type="PANTHER" id="PTHR10290">
    <property type="entry name" value="DNA TOPOISOMERASE I"/>
    <property type="match status" value="1"/>
</dbReference>
<name>A0A2R6BHX5_9ARCH</name>
<reference evidence="10 11" key="1">
    <citation type="submission" date="2017-04" db="EMBL/GenBank/DDBJ databases">
        <title>Novel microbial lineages endemic to geothermal iron-oxide mats fill important gaps in the evolutionary history of Archaea.</title>
        <authorList>
            <person name="Jay Z.J."/>
            <person name="Beam J.P."/>
            <person name="Dlakic M."/>
            <person name="Rusch D.B."/>
            <person name="Kozubal M.A."/>
            <person name="Inskeep W.P."/>
        </authorList>
    </citation>
    <scope>NUCLEOTIDE SEQUENCE [LARGE SCALE GENOMIC DNA]</scope>
    <source>
        <strain evidence="10">ECH_B_SAG-F08</strain>
    </source>
</reference>
<dbReference type="Gene3D" id="3.90.15.10">
    <property type="entry name" value="Topoisomerase I, Chain A, domain 3"/>
    <property type="match status" value="1"/>
</dbReference>
<comment type="caution">
    <text evidence="10">The sequence shown here is derived from an EMBL/GenBank/DDBJ whole genome shotgun (WGS) entry which is preliminary data.</text>
</comment>
<evidence type="ECO:0000256" key="6">
    <source>
        <dbReference type="ARBA" id="ARBA00023125"/>
    </source>
</evidence>
<evidence type="ECO:0000256" key="8">
    <source>
        <dbReference type="ARBA" id="ARBA00033297"/>
    </source>
</evidence>
<protein>
    <recommendedName>
        <fullName evidence="4">DNA topoisomerase 1</fullName>
        <ecNumber evidence="3">5.6.2.1</ecNumber>
    </recommendedName>
    <alternativeName>
        <fullName evidence="8">DNA topoisomerase I</fullName>
    </alternativeName>
</protein>
<evidence type="ECO:0000256" key="5">
    <source>
        <dbReference type="ARBA" id="ARBA00023029"/>
    </source>
</evidence>
<dbReference type="InterPro" id="IPR051062">
    <property type="entry name" value="Topoisomerase_IB"/>
</dbReference>
<dbReference type="PROSITE" id="PS52038">
    <property type="entry name" value="TOPO_IB_2"/>
    <property type="match status" value="1"/>
</dbReference>